<dbReference type="RefSeq" id="XP_012201274.1">
    <property type="nucleotide sequence ID" value="XM_012345884.1"/>
</dbReference>
<dbReference type="EMBL" id="KK583213">
    <property type="protein sequence ID" value="KDO28136.1"/>
    <property type="molecule type" value="Genomic_DNA"/>
</dbReference>
<evidence type="ECO:0000313" key="2">
    <source>
        <dbReference type="EMBL" id="KDO28136.1"/>
    </source>
</evidence>
<proteinExistence type="predicted"/>
<evidence type="ECO:0000313" key="3">
    <source>
        <dbReference type="Proteomes" id="UP000030745"/>
    </source>
</evidence>
<dbReference type="Proteomes" id="UP000030745">
    <property type="component" value="Unassembled WGS sequence"/>
</dbReference>
<dbReference type="GeneID" id="24141482"/>
<dbReference type="Pfam" id="PF03457">
    <property type="entry name" value="HA"/>
    <property type="match status" value="2"/>
</dbReference>
<protein>
    <recommendedName>
        <fullName evidence="1">Helicase-associated domain-containing protein</fullName>
    </recommendedName>
</protein>
<feature type="domain" description="Helicase-associated" evidence="1">
    <location>
        <begin position="167"/>
        <end position="238"/>
    </location>
</feature>
<dbReference type="PANTHER" id="PTHR37066">
    <property type="entry name" value="HELICASE-ASSOCIATED"/>
    <property type="match status" value="1"/>
</dbReference>
<reference evidence="2 3" key="1">
    <citation type="journal article" date="2013" name="PLoS Genet.">
        <title>Distinctive expansion of potential virulence genes in the genome of the oomycete fish pathogen Saprolegnia parasitica.</title>
        <authorList>
            <person name="Jiang R.H."/>
            <person name="de Bruijn I."/>
            <person name="Haas B.J."/>
            <person name="Belmonte R."/>
            <person name="Lobach L."/>
            <person name="Christie J."/>
            <person name="van den Ackerveken G."/>
            <person name="Bottin A."/>
            <person name="Bulone V."/>
            <person name="Diaz-Moreno S.M."/>
            <person name="Dumas B."/>
            <person name="Fan L."/>
            <person name="Gaulin E."/>
            <person name="Govers F."/>
            <person name="Grenville-Briggs L.J."/>
            <person name="Horner N.R."/>
            <person name="Levin J.Z."/>
            <person name="Mammella M."/>
            <person name="Meijer H.J."/>
            <person name="Morris P."/>
            <person name="Nusbaum C."/>
            <person name="Oome S."/>
            <person name="Phillips A.J."/>
            <person name="van Rooyen D."/>
            <person name="Rzeszutek E."/>
            <person name="Saraiva M."/>
            <person name="Secombes C.J."/>
            <person name="Seidl M.F."/>
            <person name="Snel B."/>
            <person name="Stassen J.H."/>
            <person name="Sykes S."/>
            <person name="Tripathy S."/>
            <person name="van den Berg H."/>
            <person name="Vega-Arreguin J.C."/>
            <person name="Wawra S."/>
            <person name="Young S.K."/>
            <person name="Zeng Q."/>
            <person name="Dieguez-Uribeondo J."/>
            <person name="Russ C."/>
            <person name="Tyler B.M."/>
            <person name="van West P."/>
        </authorList>
    </citation>
    <scope>NUCLEOTIDE SEQUENCE [LARGE SCALE GENOMIC DNA]</scope>
    <source>
        <strain evidence="2 3">CBS 223.65</strain>
    </source>
</reference>
<dbReference type="OMA" id="HNIRQNT"/>
<accession>A0A067CNN0</accession>
<keyword evidence="3" id="KW-1185">Reference proteome</keyword>
<dbReference type="Gene3D" id="6.10.140.530">
    <property type="match status" value="1"/>
</dbReference>
<dbReference type="OrthoDB" id="58760at2759"/>
<sequence>MGTPKRKRDEQVPRRFSTFVEAATLYHTMTSASFTTFPKFYTIPNEHPWPGHLRGTKLNTAQVRTHYKNGTLHPETIAALTAINFVFDVNELKWELKLIALQTYKGLHGDLCIPQDFRVPFNDAAWPRDLWGMRLGLAVRSIRQKTDVQSPRYAQLSAMGFVWNVLELSWDTKLLALRTYKALRGDLLVAYSFKVPSDSHHWPPETWNLKLGHAVHNIRQNADEMAPERKAQLVELGFVWDYLELSWEAKVTALRAYKTAHGHLNVPYGYIVPKHGVEWPKDAGGMKLGHAVHNIRQNTKELSQARKDQLNAIGFVWHSVTLTWDMKLLALQVYFRRFGNLHVPETFRVPKDDAEWPKKMWHMRLADVIADLQRNRSVLTPKQLDALDTLDFAWPTTDDDADDDEMDGAASSEGDECYESLSICDGFPLVKRLRHLHVGAA</sequence>
<dbReference type="STRING" id="695850.A0A067CNN0"/>
<dbReference type="AlphaFoldDB" id="A0A067CNN0"/>
<evidence type="ECO:0000259" key="1">
    <source>
        <dbReference type="Pfam" id="PF03457"/>
    </source>
</evidence>
<feature type="domain" description="Helicase-associated" evidence="1">
    <location>
        <begin position="244"/>
        <end position="315"/>
    </location>
</feature>
<dbReference type="InterPro" id="IPR005114">
    <property type="entry name" value="Helicase_assoc"/>
</dbReference>
<dbReference type="PANTHER" id="PTHR37066:SF1">
    <property type="entry name" value="LNS2_PITP DOMAIN-CONTAINING PROTEIN"/>
    <property type="match status" value="1"/>
</dbReference>
<dbReference type="VEuPathDB" id="FungiDB:SPRG_20297"/>
<gene>
    <name evidence="2" type="ORF">SPRG_20297</name>
</gene>
<dbReference type="KEGG" id="spar:SPRG_20297"/>
<name>A0A067CNN0_SAPPC</name>
<organism evidence="2 3">
    <name type="scientific">Saprolegnia parasitica (strain CBS 223.65)</name>
    <dbReference type="NCBI Taxonomy" id="695850"/>
    <lineage>
        <taxon>Eukaryota</taxon>
        <taxon>Sar</taxon>
        <taxon>Stramenopiles</taxon>
        <taxon>Oomycota</taxon>
        <taxon>Saprolegniomycetes</taxon>
        <taxon>Saprolegniales</taxon>
        <taxon>Saprolegniaceae</taxon>
        <taxon>Saprolegnia</taxon>
    </lineage>
</organism>